<dbReference type="InterPro" id="IPR002018">
    <property type="entry name" value="CarbesteraseB"/>
</dbReference>
<sequence>MFAGRQGFKNMQDYRGALVERYGEDDDRLIEFYLKDTNENSRKAAVQLITDGWFVQPSRQFARAMDSQGSEVWMYHFTKPVWGWMGAAHAAEIGYVFGKLESPSPEDAKLSDAFMDYWVQFAKTGNPNVEGVSHWPAYMTATDEHQVMNATIQTESELRRDACDLLDDIRGVGK</sequence>
<dbReference type="Gene3D" id="3.40.50.1820">
    <property type="entry name" value="alpha/beta hydrolase"/>
    <property type="match status" value="1"/>
</dbReference>
<dbReference type="EMBL" id="SJPM01000001">
    <property type="protein sequence ID" value="TWU03404.1"/>
    <property type="molecule type" value="Genomic_DNA"/>
</dbReference>
<evidence type="ECO:0000256" key="1">
    <source>
        <dbReference type="ARBA" id="ARBA00022801"/>
    </source>
</evidence>
<protein>
    <submittedName>
        <fullName evidence="3">Para-nitrobenzyl esterase</fullName>
        <ecNumber evidence="3">3.1.1.-</ecNumber>
    </submittedName>
</protein>
<comment type="caution">
    <text evidence="3">The sequence shown here is derived from an EMBL/GenBank/DDBJ whole genome shotgun (WGS) entry which is preliminary data.</text>
</comment>
<feature type="domain" description="Carboxylesterase type B" evidence="2">
    <location>
        <begin position="26"/>
        <end position="164"/>
    </location>
</feature>
<evidence type="ECO:0000259" key="2">
    <source>
        <dbReference type="Pfam" id="PF00135"/>
    </source>
</evidence>
<name>A0A5C6AZ32_9BACT</name>
<dbReference type="InterPro" id="IPR029058">
    <property type="entry name" value="AB_hydrolase_fold"/>
</dbReference>
<dbReference type="SUPFAM" id="SSF53474">
    <property type="entry name" value="alpha/beta-Hydrolases"/>
    <property type="match status" value="1"/>
</dbReference>
<dbReference type="InterPro" id="IPR050654">
    <property type="entry name" value="AChE-related_enzymes"/>
</dbReference>
<dbReference type="Proteomes" id="UP000316213">
    <property type="component" value="Unassembled WGS sequence"/>
</dbReference>
<evidence type="ECO:0000313" key="3">
    <source>
        <dbReference type="EMBL" id="TWU03404.1"/>
    </source>
</evidence>
<dbReference type="AlphaFoldDB" id="A0A5C6AZ32"/>
<accession>A0A5C6AZ32</accession>
<proteinExistence type="predicted"/>
<dbReference type="PANTHER" id="PTHR43918">
    <property type="entry name" value="ACETYLCHOLINESTERASE"/>
    <property type="match status" value="1"/>
</dbReference>
<keyword evidence="1 3" id="KW-0378">Hydrolase</keyword>
<dbReference type="Pfam" id="PF00135">
    <property type="entry name" value="COesterase"/>
    <property type="match status" value="1"/>
</dbReference>
<dbReference type="GO" id="GO:0052689">
    <property type="term" value="F:carboxylic ester hydrolase activity"/>
    <property type="evidence" value="ECO:0007669"/>
    <property type="project" value="TreeGrafter"/>
</dbReference>
<organism evidence="3 4">
    <name type="scientific">Neorhodopirellula pilleata</name>
    <dbReference type="NCBI Taxonomy" id="2714738"/>
    <lineage>
        <taxon>Bacteria</taxon>
        <taxon>Pseudomonadati</taxon>
        <taxon>Planctomycetota</taxon>
        <taxon>Planctomycetia</taxon>
        <taxon>Pirellulales</taxon>
        <taxon>Pirellulaceae</taxon>
        <taxon>Neorhodopirellula</taxon>
    </lineage>
</organism>
<evidence type="ECO:0000313" key="4">
    <source>
        <dbReference type="Proteomes" id="UP000316213"/>
    </source>
</evidence>
<keyword evidence="4" id="KW-1185">Reference proteome</keyword>
<dbReference type="PANTHER" id="PTHR43918:SF4">
    <property type="entry name" value="CARBOXYLIC ESTER HYDROLASE"/>
    <property type="match status" value="1"/>
</dbReference>
<dbReference type="EC" id="3.1.1.-" evidence="3"/>
<gene>
    <name evidence="3" type="primary">pnbA</name>
    <name evidence="3" type="ORF">Pla100_03250</name>
</gene>
<reference evidence="3 4" key="1">
    <citation type="submission" date="2019-02" db="EMBL/GenBank/DDBJ databases">
        <title>Deep-cultivation of Planctomycetes and their phenomic and genomic characterization uncovers novel biology.</title>
        <authorList>
            <person name="Wiegand S."/>
            <person name="Jogler M."/>
            <person name="Boedeker C."/>
            <person name="Pinto D."/>
            <person name="Vollmers J."/>
            <person name="Rivas-Marin E."/>
            <person name="Kohn T."/>
            <person name="Peeters S.H."/>
            <person name="Heuer A."/>
            <person name="Rast P."/>
            <person name="Oberbeckmann S."/>
            <person name="Bunk B."/>
            <person name="Jeske O."/>
            <person name="Meyerdierks A."/>
            <person name="Storesund J.E."/>
            <person name="Kallscheuer N."/>
            <person name="Luecker S."/>
            <person name="Lage O.M."/>
            <person name="Pohl T."/>
            <person name="Merkel B.J."/>
            <person name="Hornburger P."/>
            <person name="Mueller R.-W."/>
            <person name="Bruemmer F."/>
            <person name="Labrenz M."/>
            <person name="Spormann A.M."/>
            <person name="Op Den Camp H."/>
            <person name="Overmann J."/>
            <person name="Amann R."/>
            <person name="Jetten M.S.M."/>
            <person name="Mascher T."/>
            <person name="Medema M.H."/>
            <person name="Devos D.P."/>
            <person name="Kaster A.-K."/>
            <person name="Ovreas L."/>
            <person name="Rohde M."/>
            <person name="Galperin M.Y."/>
            <person name="Jogler C."/>
        </authorList>
    </citation>
    <scope>NUCLEOTIDE SEQUENCE [LARGE SCALE GENOMIC DNA]</scope>
    <source>
        <strain evidence="3 4">Pla100</strain>
    </source>
</reference>